<comment type="similarity">
    <text evidence="4">Belongs to the KdsB family.</text>
</comment>
<dbReference type="UniPathway" id="UPA00358">
    <property type="reaction ID" value="UER00476"/>
</dbReference>
<accession>E4RS48</accession>
<dbReference type="HAMAP" id="MF_00057">
    <property type="entry name" value="KdsB"/>
    <property type="match status" value="1"/>
</dbReference>
<dbReference type="InterPro" id="IPR029044">
    <property type="entry name" value="Nucleotide-diphossugar_trans"/>
</dbReference>
<dbReference type="GO" id="GO:0008690">
    <property type="term" value="F:3-deoxy-manno-octulosonate cytidylyltransferase activity"/>
    <property type="evidence" value="ECO:0007669"/>
    <property type="project" value="UniProtKB-UniRule"/>
</dbReference>
<dbReference type="RefSeq" id="WP_013406922.1">
    <property type="nucleotide sequence ID" value="NC_014655.1"/>
</dbReference>
<comment type="pathway">
    <text evidence="4">Bacterial outer membrane biogenesis; lipopolysaccharide biosynthesis.</text>
</comment>
<organism evidence="5 6">
    <name type="scientific">Leadbetterella byssophila (strain DSM 17132 / JCM 16389 / KACC 11308 / NBRC 106382 / 4M15)</name>
    <dbReference type="NCBI Taxonomy" id="649349"/>
    <lineage>
        <taxon>Bacteria</taxon>
        <taxon>Pseudomonadati</taxon>
        <taxon>Bacteroidota</taxon>
        <taxon>Cytophagia</taxon>
        <taxon>Cytophagales</taxon>
        <taxon>Leadbetterellaceae</taxon>
        <taxon>Leadbetterella</taxon>
    </lineage>
</organism>
<keyword evidence="1 4" id="KW-0808">Transferase</keyword>
<dbReference type="GO" id="GO:0033468">
    <property type="term" value="P:CMP-keto-3-deoxy-D-manno-octulosonic acid biosynthetic process"/>
    <property type="evidence" value="ECO:0007669"/>
    <property type="project" value="UniProtKB-UniRule"/>
</dbReference>
<evidence type="ECO:0000256" key="1">
    <source>
        <dbReference type="ARBA" id="ARBA00022679"/>
    </source>
</evidence>
<comment type="catalytic activity">
    <reaction evidence="4">
        <text>3-deoxy-alpha-D-manno-oct-2-ulosonate + CTP = CMP-3-deoxy-beta-D-manno-octulosonate + diphosphate</text>
        <dbReference type="Rhea" id="RHEA:23448"/>
        <dbReference type="ChEBI" id="CHEBI:33019"/>
        <dbReference type="ChEBI" id="CHEBI:37563"/>
        <dbReference type="ChEBI" id="CHEBI:85986"/>
        <dbReference type="ChEBI" id="CHEBI:85987"/>
        <dbReference type="EC" id="2.7.7.38"/>
    </reaction>
</comment>
<dbReference type="Gene3D" id="3.90.550.10">
    <property type="entry name" value="Spore Coat Polysaccharide Biosynthesis Protein SpsA, Chain A"/>
    <property type="match status" value="1"/>
</dbReference>
<keyword evidence="3 4" id="KW-0448">Lipopolysaccharide biosynthesis</keyword>
<dbReference type="CDD" id="cd02517">
    <property type="entry name" value="CMP-KDO-Synthetase"/>
    <property type="match status" value="1"/>
</dbReference>
<protein>
    <recommendedName>
        <fullName evidence="4">3-deoxy-manno-octulosonate cytidylyltransferase</fullName>
        <ecNumber evidence="4">2.7.7.38</ecNumber>
    </recommendedName>
    <alternativeName>
        <fullName evidence="4">CMP-2-keto-3-deoxyoctulosonic acid synthase</fullName>
        <shortName evidence="4">CKS</shortName>
        <shortName evidence="4">CMP-KDO synthase</shortName>
    </alternativeName>
</protein>
<dbReference type="NCBIfam" id="NF003952">
    <property type="entry name" value="PRK05450.1-5"/>
    <property type="match status" value="1"/>
</dbReference>
<evidence type="ECO:0000256" key="4">
    <source>
        <dbReference type="HAMAP-Rule" id="MF_00057"/>
    </source>
</evidence>
<name>E4RS48_LEAB4</name>
<dbReference type="STRING" id="649349.Lbys_0068"/>
<dbReference type="KEGG" id="lby:Lbys_0068"/>
<gene>
    <name evidence="4" type="primary">kdsB</name>
    <name evidence="5" type="ordered locus">Lbys_0068</name>
</gene>
<dbReference type="AlphaFoldDB" id="E4RS48"/>
<dbReference type="UniPathway" id="UPA00030"/>
<dbReference type="NCBIfam" id="NF009905">
    <property type="entry name" value="PRK13368.1"/>
    <property type="match status" value="1"/>
</dbReference>
<dbReference type="Proteomes" id="UP000007435">
    <property type="component" value="Chromosome"/>
</dbReference>
<keyword evidence="4" id="KW-0963">Cytoplasm</keyword>
<comment type="pathway">
    <text evidence="4">Nucleotide-sugar biosynthesis; CMP-3-deoxy-D-manno-octulosonate biosynthesis; CMP-3-deoxy-D-manno-octulosonate from 3-deoxy-D-manno-octulosonate and CTP: step 1/1.</text>
</comment>
<comment type="subcellular location">
    <subcellularLocation>
        <location evidence="4">Cytoplasm</location>
    </subcellularLocation>
</comment>
<dbReference type="EC" id="2.7.7.38" evidence="4"/>
<dbReference type="GO" id="GO:0009103">
    <property type="term" value="P:lipopolysaccharide biosynthetic process"/>
    <property type="evidence" value="ECO:0007669"/>
    <property type="project" value="UniProtKB-UniRule"/>
</dbReference>
<dbReference type="PANTHER" id="PTHR42866:SF2">
    <property type="entry name" value="3-DEOXY-MANNO-OCTULOSONATE CYTIDYLYLTRANSFERASE, MITOCHONDRIAL"/>
    <property type="match status" value="1"/>
</dbReference>
<reference key="1">
    <citation type="submission" date="2010-11" db="EMBL/GenBank/DDBJ databases">
        <title>The complete genome of Leadbetterella byssophila DSM 17132.</title>
        <authorList>
            <consortium name="US DOE Joint Genome Institute (JGI-PGF)"/>
            <person name="Lucas S."/>
            <person name="Copeland A."/>
            <person name="Lapidus A."/>
            <person name="Glavina del Rio T."/>
            <person name="Dalin E."/>
            <person name="Tice H."/>
            <person name="Bruce D."/>
            <person name="Goodwin L."/>
            <person name="Pitluck S."/>
            <person name="Kyrpides N."/>
            <person name="Mavromatis K."/>
            <person name="Ivanova N."/>
            <person name="Teshima H."/>
            <person name="Brettin T."/>
            <person name="Detter J.C."/>
            <person name="Han C."/>
            <person name="Tapia R."/>
            <person name="Land M."/>
            <person name="Hauser L."/>
            <person name="Markowitz V."/>
            <person name="Cheng J.-F."/>
            <person name="Hugenholtz P."/>
            <person name="Woyke T."/>
            <person name="Wu D."/>
            <person name="Tindall B."/>
            <person name="Pomrenke H.G."/>
            <person name="Brambilla E."/>
            <person name="Klenk H.-P."/>
            <person name="Eisen J.A."/>
        </authorList>
    </citation>
    <scope>NUCLEOTIDE SEQUENCE [LARGE SCALE GENOMIC DNA]</scope>
    <source>
        <strain>DSM 17132</strain>
    </source>
</reference>
<comment type="function">
    <text evidence="4">Activates KDO (a required 8-carbon sugar) for incorporation into bacterial lipopolysaccharide in Gram-negative bacteria.</text>
</comment>
<keyword evidence="2 4" id="KW-0548">Nucleotidyltransferase</keyword>
<dbReference type="NCBIfam" id="TIGR00466">
    <property type="entry name" value="kdsB"/>
    <property type="match status" value="1"/>
</dbReference>
<dbReference type="eggNOG" id="COG1212">
    <property type="taxonomic scope" value="Bacteria"/>
</dbReference>
<keyword evidence="6" id="KW-1185">Reference proteome</keyword>
<sequence length="249" mass="28266">MKILGIIPARYASSRLPAKLLLEVDGKSILQMVYERCLKAKSLSDVVIATDSTIVEEHVKSFGGQVVLTSDKHPSGTDRCAEALRLMGGTINYDFVINIQGDEPLMDPQNIDLLSSSFKITSEISSVFIKIKDTDTLLNPNVVKVVLNEQKEAMYFSRSPIPHLREVPTENWVEEADFYKHIGMYGFRADILERIVKLPLAKLEAQEKLEQLRWLTNGYKVRMVEVFSDGIGIDTEEDFQRLKQFLKKN</sequence>
<dbReference type="HOGENOM" id="CLU_065038_0_1_10"/>
<evidence type="ECO:0000313" key="5">
    <source>
        <dbReference type="EMBL" id="ADQ15864.1"/>
    </source>
</evidence>
<dbReference type="SUPFAM" id="SSF53448">
    <property type="entry name" value="Nucleotide-diphospho-sugar transferases"/>
    <property type="match status" value="1"/>
</dbReference>
<evidence type="ECO:0000256" key="3">
    <source>
        <dbReference type="ARBA" id="ARBA00022985"/>
    </source>
</evidence>
<evidence type="ECO:0000313" key="6">
    <source>
        <dbReference type="Proteomes" id="UP000007435"/>
    </source>
</evidence>
<dbReference type="PANTHER" id="PTHR42866">
    <property type="entry name" value="3-DEOXY-MANNO-OCTULOSONATE CYTIDYLYLTRANSFERASE"/>
    <property type="match status" value="1"/>
</dbReference>
<dbReference type="OrthoDB" id="9815559at2"/>
<dbReference type="Pfam" id="PF02348">
    <property type="entry name" value="CTP_transf_3"/>
    <property type="match status" value="1"/>
</dbReference>
<dbReference type="EMBL" id="CP002305">
    <property type="protein sequence ID" value="ADQ15864.1"/>
    <property type="molecule type" value="Genomic_DNA"/>
</dbReference>
<dbReference type="GO" id="GO:0005829">
    <property type="term" value="C:cytosol"/>
    <property type="evidence" value="ECO:0007669"/>
    <property type="project" value="TreeGrafter"/>
</dbReference>
<dbReference type="InterPro" id="IPR003329">
    <property type="entry name" value="Cytidylyl_trans"/>
</dbReference>
<proteinExistence type="inferred from homology"/>
<evidence type="ECO:0000256" key="2">
    <source>
        <dbReference type="ARBA" id="ARBA00022695"/>
    </source>
</evidence>
<dbReference type="InterPro" id="IPR004528">
    <property type="entry name" value="KdsB"/>
</dbReference>
<reference evidence="5 6" key="2">
    <citation type="journal article" date="2011" name="Stand. Genomic Sci.">
        <title>Complete genome sequence of Leadbetterella byssophila type strain (4M15).</title>
        <authorList>
            <person name="Abt B."/>
            <person name="Teshima H."/>
            <person name="Lucas S."/>
            <person name="Lapidus A."/>
            <person name="Del Rio T.G."/>
            <person name="Nolan M."/>
            <person name="Tice H."/>
            <person name="Cheng J.F."/>
            <person name="Pitluck S."/>
            <person name="Liolios K."/>
            <person name="Pagani I."/>
            <person name="Ivanova N."/>
            <person name="Mavromatis K."/>
            <person name="Pati A."/>
            <person name="Tapia R."/>
            <person name="Han C."/>
            <person name="Goodwin L."/>
            <person name="Chen A."/>
            <person name="Palaniappan K."/>
            <person name="Land M."/>
            <person name="Hauser L."/>
            <person name="Chang Y.J."/>
            <person name="Jeffries C.D."/>
            <person name="Rohde M."/>
            <person name="Goker M."/>
            <person name="Tindall B.J."/>
            <person name="Detter J.C."/>
            <person name="Woyke T."/>
            <person name="Bristow J."/>
            <person name="Eisen J.A."/>
            <person name="Markowitz V."/>
            <person name="Hugenholtz P."/>
            <person name="Klenk H.P."/>
            <person name="Kyrpides N.C."/>
        </authorList>
    </citation>
    <scope>NUCLEOTIDE SEQUENCE [LARGE SCALE GENOMIC DNA]</scope>
    <source>
        <strain evidence="6">DSM 17132 / JCM 16389 / KACC 11308 / NBRC 106382 / 4M15</strain>
    </source>
</reference>